<dbReference type="EMBL" id="JBHYPX010000073">
    <property type="protein sequence ID" value="MFE1355979.1"/>
    <property type="molecule type" value="Genomic_DNA"/>
</dbReference>
<feature type="compositionally biased region" description="Pro residues" evidence="1">
    <location>
        <begin position="188"/>
        <end position="198"/>
    </location>
</feature>
<gene>
    <name evidence="2" type="ORF">ACFW6T_28780</name>
</gene>
<sequence length="273" mass="28108">MRAPASHHHRRHHHRHRERAPLGALASFALLTATAGFALLGTGSAAAAQEVVRDGSFLRPLTDNWTCDGDVRRLAQGVEGRPGGYDFAGCSQQVEVRPYTTYDLTADVSGAYAFVGVSGGEVESTYLWANGPEPTRLHTVVRTSGTTRTLTVYFHGWYGQGPYQVQRVSLYDSSTSLPACPDMTGAPPSSPLPSPPTPGSGSAAALRTPPVSPGASASVSPPVDLPDASPGSTPTGPPAPGPSVSSPGPTCLVPPSAPPSASVGSPVPRPTET</sequence>
<reference evidence="2 3" key="1">
    <citation type="submission" date="2024-09" db="EMBL/GenBank/DDBJ databases">
        <title>The Natural Products Discovery Center: Release of the First 8490 Sequenced Strains for Exploring Actinobacteria Biosynthetic Diversity.</title>
        <authorList>
            <person name="Kalkreuter E."/>
            <person name="Kautsar S.A."/>
            <person name="Yang D."/>
            <person name="Bader C.D."/>
            <person name="Teijaro C.N."/>
            <person name="Fluegel L."/>
            <person name="Davis C.M."/>
            <person name="Simpson J.R."/>
            <person name="Lauterbach L."/>
            <person name="Steele A.D."/>
            <person name="Gui C."/>
            <person name="Meng S."/>
            <person name="Li G."/>
            <person name="Viehrig K."/>
            <person name="Ye F."/>
            <person name="Su P."/>
            <person name="Kiefer A.F."/>
            <person name="Nichols A."/>
            <person name="Cepeda A.J."/>
            <person name="Yan W."/>
            <person name="Fan B."/>
            <person name="Jiang Y."/>
            <person name="Adhikari A."/>
            <person name="Zheng C.-J."/>
            <person name="Schuster L."/>
            <person name="Cowan T.M."/>
            <person name="Smanski M.J."/>
            <person name="Chevrette M.G."/>
            <person name="De Carvalho L.P.S."/>
            <person name="Shen B."/>
        </authorList>
    </citation>
    <scope>NUCLEOTIDE SEQUENCE [LARGE SCALE GENOMIC DNA]</scope>
    <source>
        <strain evidence="2 3">NPDC058753</strain>
    </source>
</reference>
<feature type="compositionally biased region" description="Low complexity" evidence="1">
    <location>
        <begin position="242"/>
        <end position="266"/>
    </location>
</feature>
<dbReference type="RefSeq" id="WP_380320853.1">
    <property type="nucleotide sequence ID" value="NZ_JBHYPW010000012.1"/>
</dbReference>
<evidence type="ECO:0000256" key="1">
    <source>
        <dbReference type="SAM" id="MobiDB-lite"/>
    </source>
</evidence>
<proteinExistence type="predicted"/>
<feature type="compositionally biased region" description="Low complexity" evidence="1">
    <location>
        <begin position="213"/>
        <end position="222"/>
    </location>
</feature>
<evidence type="ECO:0000313" key="2">
    <source>
        <dbReference type="EMBL" id="MFE1355979.1"/>
    </source>
</evidence>
<keyword evidence="3" id="KW-1185">Reference proteome</keyword>
<evidence type="ECO:0000313" key="3">
    <source>
        <dbReference type="Proteomes" id="UP001599542"/>
    </source>
</evidence>
<organism evidence="2 3">
    <name type="scientific">Kitasatospora phosalacinea</name>
    <dbReference type="NCBI Taxonomy" id="2065"/>
    <lineage>
        <taxon>Bacteria</taxon>
        <taxon>Bacillati</taxon>
        <taxon>Actinomycetota</taxon>
        <taxon>Actinomycetes</taxon>
        <taxon>Kitasatosporales</taxon>
        <taxon>Streptomycetaceae</taxon>
        <taxon>Kitasatospora</taxon>
    </lineage>
</organism>
<dbReference type="Proteomes" id="UP001599542">
    <property type="component" value="Unassembled WGS sequence"/>
</dbReference>
<feature type="region of interest" description="Disordered" evidence="1">
    <location>
        <begin position="179"/>
        <end position="273"/>
    </location>
</feature>
<comment type="caution">
    <text evidence="2">The sequence shown here is derived from an EMBL/GenBank/DDBJ whole genome shotgun (WGS) entry which is preliminary data.</text>
</comment>
<protein>
    <submittedName>
        <fullName evidence="2">Uncharacterized protein</fullName>
    </submittedName>
</protein>
<accession>A0ABW6GT81</accession>
<name>A0ABW6GT81_9ACTN</name>